<sequence>MHRSLPLPIAFRFSTTDSIMTETTSLEQSLEDLHLDPQEQKDEKTHKTGEKSHIDVPPCTLTPSPLLEYAGNLPEIWMNIIAHANGWTLCNMMRVNKAWFQEGVRQHWHSPPAKALRFNLMPKRGFQGPEPDRIDFYAKLVRHLRYTHDTDKNNQSKGYIRLKKNKAIPELPNLRSVEFLSWSLSERSVEQLERIFRPSLRHVVVNDFVEQGHYGERIRRPNGGHWFDVMTERCPLLESITLGEGLGISPSQFHYFVCRMTHLRAINLERDNEHLLIEHIGTTLKSAKIGPHWMMEAKAWNTLSQMHALEYLDIAVNDALITSDKLLQLEGLARLKHLHIWPANGPGATRCDVTAVRLIMFIKALPKLMGFRLWIEFDFFRHEKVVEAAFDLPGGYPQFDDFASRESYLEYLRNIAEVESKAESNETEENRIDEE</sequence>
<dbReference type="InterPro" id="IPR032675">
    <property type="entry name" value="LRR_dom_sf"/>
</dbReference>
<evidence type="ECO:0000313" key="3">
    <source>
        <dbReference type="Proteomes" id="UP000308802"/>
    </source>
</evidence>
<dbReference type="SUPFAM" id="SSF52047">
    <property type="entry name" value="RNI-like"/>
    <property type="match status" value="1"/>
</dbReference>
<feature type="region of interest" description="Disordered" evidence="1">
    <location>
        <begin position="30"/>
        <end position="57"/>
    </location>
</feature>
<name>A0A4S8ZZV1_AURPU</name>
<dbReference type="EMBL" id="QZAO01000249">
    <property type="protein sequence ID" value="THW72094.1"/>
    <property type="molecule type" value="Genomic_DNA"/>
</dbReference>
<evidence type="ECO:0000256" key="1">
    <source>
        <dbReference type="SAM" id="MobiDB-lite"/>
    </source>
</evidence>
<dbReference type="AlphaFoldDB" id="A0A4S8ZZV1"/>
<evidence type="ECO:0000313" key="2">
    <source>
        <dbReference type="EMBL" id="THW72094.1"/>
    </source>
</evidence>
<protein>
    <recommendedName>
        <fullName evidence="4">F-box domain-containing protein</fullName>
    </recommendedName>
</protein>
<comment type="caution">
    <text evidence="2">The sequence shown here is derived from an EMBL/GenBank/DDBJ whole genome shotgun (WGS) entry which is preliminary data.</text>
</comment>
<gene>
    <name evidence="2" type="ORF">D6D19_06812</name>
</gene>
<proteinExistence type="predicted"/>
<accession>A0A4S8ZZV1</accession>
<feature type="compositionally biased region" description="Basic and acidic residues" evidence="1">
    <location>
        <begin position="31"/>
        <end position="54"/>
    </location>
</feature>
<dbReference type="Gene3D" id="3.80.10.10">
    <property type="entry name" value="Ribonuclease Inhibitor"/>
    <property type="match status" value="1"/>
</dbReference>
<evidence type="ECO:0008006" key="4">
    <source>
        <dbReference type="Google" id="ProtNLM"/>
    </source>
</evidence>
<dbReference type="Proteomes" id="UP000308802">
    <property type="component" value="Unassembled WGS sequence"/>
</dbReference>
<organism evidence="2 3">
    <name type="scientific">Aureobasidium pullulans</name>
    <name type="common">Black yeast</name>
    <name type="synonym">Pullularia pullulans</name>
    <dbReference type="NCBI Taxonomy" id="5580"/>
    <lineage>
        <taxon>Eukaryota</taxon>
        <taxon>Fungi</taxon>
        <taxon>Dikarya</taxon>
        <taxon>Ascomycota</taxon>
        <taxon>Pezizomycotina</taxon>
        <taxon>Dothideomycetes</taxon>
        <taxon>Dothideomycetidae</taxon>
        <taxon>Dothideales</taxon>
        <taxon>Saccotheciaceae</taxon>
        <taxon>Aureobasidium</taxon>
    </lineage>
</organism>
<reference evidence="2 3" key="1">
    <citation type="submission" date="2018-10" db="EMBL/GenBank/DDBJ databases">
        <title>Fifty Aureobasidium pullulans genomes reveal a recombining polyextremotolerant generalist.</title>
        <authorList>
            <person name="Gostincar C."/>
            <person name="Turk M."/>
            <person name="Zajc J."/>
            <person name="Gunde-Cimerman N."/>
        </authorList>
    </citation>
    <scope>NUCLEOTIDE SEQUENCE [LARGE SCALE GENOMIC DNA]</scope>
    <source>
        <strain evidence="2 3">EXF-10659</strain>
    </source>
</reference>